<dbReference type="Pfam" id="PF13747">
    <property type="entry name" value="DUF4164"/>
    <property type="match status" value="1"/>
</dbReference>
<keyword evidence="1" id="KW-0175">Coiled coil</keyword>
<accession>A0A3B0T9R2</accession>
<dbReference type="InterPro" id="IPR025310">
    <property type="entry name" value="DUF4164"/>
</dbReference>
<evidence type="ECO:0008006" key="3">
    <source>
        <dbReference type="Google" id="ProtNLM"/>
    </source>
</evidence>
<sequence>MSVTAQRLRPDEMDGVNLDGALQQALSRLKTSIEAMEAVLHRREREHKSAGALEEELQVLLQDRARLANELDSVKARASKLDAVSAEVAGRLDVVMADIGSVLGGR</sequence>
<dbReference type="AlphaFoldDB" id="A0A3B0T9R2"/>
<gene>
    <name evidence="2" type="ORF">MNBD_ALPHA09-1776</name>
</gene>
<name>A0A3B0T9R2_9ZZZZ</name>
<feature type="coiled-coil region" evidence="1">
    <location>
        <begin position="26"/>
        <end position="77"/>
    </location>
</feature>
<protein>
    <recommendedName>
        <fullName evidence="3">DUF4164 family protein</fullName>
    </recommendedName>
</protein>
<reference evidence="2" key="1">
    <citation type="submission" date="2018-06" db="EMBL/GenBank/DDBJ databases">
        <authorList>
            <person name="Zhirakovskaya E."/>
        </authorList>
    </citation>
    <scope>NUCLEOTIDE SEQUENCE</scope>
</reference>
<organism evidence="2">
    <name type="scientific">hydrothermal vent metagenome</name>
    <dbReference type="NCBI Taxonomy" id="652676"/>
    <lineage>
        <taxon>unclassified sequences</taxon>
        <taxon>metagenomes</taxon>
        <taxon>ecological metagenomes</taxon>
    </lineage>
</organism>
<evidence type="ECO:0000256" key="1">
    <source>
        <dbReference type="SAM" id="Coils"/>
    </source>
</evidence>
<proteinExistence type="predicted"/>
<dbReference type="EMBL" id="UOEM01000062">
    <property type="protein sequence ID" value="VAW13620.1"/>
    <property type="molecule type" value="Genomic_DNA"/>
</dbReference>
<evidence type="ECO:0000313" key="2">
    <source>
        <dbReference type="EMBL" id="VAW13620.1"/>
    </source>
</evidence>